<feature type="transmembrane region" description="Helical" evidence="17">
    <location>
        <begin position="157"/>
        <end position="180"/>
    </location>
</feature>
<dbReference type="EMBL" id="GG692398">
    <property type="protein sequence ID" value="EER33102.1"/>
    <property type="molecule type" value="Genomic_DNA"/>
</dbReference>
<dbReference type="Pfam" id="PF01794">
    <property type="entry name" value="Ferric_reduct"/>
    <property type="match status" value="1"/>
</dbReference>
<dbReference type="InterPro" id="IPR051410">
    <property type="entry name" value="Ferric/Cupric_Reductase"/>
</dbReference>
<dbReference type="SUPFAM" id="SSF52343">
    <property type="entry name" value="Ferredoxin reductase-like, C-terminal NADP-linked domain"/>
    <property type="match status" value="1"/>
</dbReference>
<dbReference type="SFLD" id="SFLDG01168">
    <property type="entry name" value="Ferric_reductase_subgroup_(FRE"/>
    <property type="match status" value="1"/>
</dbReference>
<sequence length="697" mass="80260">MKTSAFFILFTYIAAFTAAHGAKFSVMGDGLVFWACDYQIDATAEFECGEYKYTACTCTNKNALATIVGCLSYNNRNTSGVIKATEGICVDFGDVKLPEGWFEESYQHYIENGVDVSTIPDFNMSEPVDFPVILNQTEIPYYYDAYDGWFGNGDRSFYYGIGAVAYWLMIMVFEGIINWSKFLFPGLIKKLTFAPISWWRSYVSMPATFRKRKSQEMPFLKIFDCLIPSRYESLAILGFYIYIIVVHCVKLHYVKEVPVWESAYKFRLKNIGDRTGIVATVMMPLVFLFGGRNNFMQWLTGMSYNQFMTYHRHIARVMVALVIIHSVNYTILIKEYFAEDAKMPYIYWGIIATISGGLLWLQAILFLRRRWYEIFLFFHIAMATLYICGTWIHVDDLGYVWFCYPAVAVWCFDRLVRILRLVWFGFPKAQITLISNDTIKIVIPKPSYWYSVPGGHAYISIFRLSCFWQSHPFTFVDAPDSKNIILFCKVKGGMTHGLYQYLAKQPDQTASIRVSVEGPYGEPTAARHSDSAVYIAGGNGIPGLYSEAMYATRRLHSDSKKTLKLIWIIRDYSMLNWFHEELQSLRTTCVQTTIYVTKPNMNPSSEDEKKVEPKDSEEDVDEEESIKSKLSHIEFREGRPSIEEIVVDEIKEANGSVAFVTCGHPAMVDEVRYFAAQNVCNPEHKRVDFYEQLQVWA</sequence>
<keyword evidence="4" id="KW-0813">Transport</keyword>
<dbReference type="RefSeq" id="XP_002549230.1">
    <property type="nucleotide sequence ID" value="XM_002549184.1"/>
</dbReference>
<feature type="compositionally biased region" description="Acidic residues" evidence="16">
    <location>
        <begin position="615"/>
        <end position="624"/>
    </location>
</feature>
<dbReference type="EC" id="1.16.1.9" evidence="3"/>
<dbReference type="CDD" id="cd06186">
    <property type="entry name" value="NOX_Duox_like_FAD_NADP"/>
    <property type="match status" value="1"/>
</dbReference>
<feature type="transmembrane region" description="Helical" evidence="17">
    <location>
        <begin position="274"/>
        <end position="292"/>
    </location>
</feature>
<keyword evidence="18" id="KW-0732">Signal</keyword>
<evidence type="ECO:0000256" key="18">
    <source>
        <dbReference type="SAM" id="SignalP"/>
    </source>
</evidence>
<feature type="chain" id="PRO_5002952794" description="ferric-chelate reductase (NADPH)" evidence="18">
    <location>
        <begin position="22"/>
        <end position="697"/>
    </location>
</feature>
<evidence type="ECO:0000256" key="11">
    <source>
        <dbReference type="ARBA" id="ARBA00023002"/>
    </source>
</evidence>
<keyword evidence="7 17" id="KW-0812">Transmembrane</keyword>
<accession>C5MBT5</accession>
<keyword evidence="21" id="KW-1185">Reference proteome</keyword>
<evidence type="ECO:0000256" key="14">
    <source>
        <dbReference type="ARBA" id="ARBA00023180"/>
    </source>
</evidence>
<dbReference type="AlphaFoldDB" id="C5MBT5"/>
<dbReference type="SFLD" id="SFLDS00052">
    <property type="entry name" value="Ferric_Reductase_Domain"/>
    <property type="match status" value="1"/>
</dbReference>
<comment type="subcellular location">
    <subcellularLocation>
        <location evidence="1">Cell membrane</location>
        <topology evidence="1">Multi-pass membrane protein</topology>
    </subcellularLocation>
</comment>
<dbReference type="InterPro" id="IPR039261">
    <property type="entry name" value="FNR_nucleotide-bd"/>
</dbReference>
<dbReference type="Pfam" id="PF08022">
    <property type="entry name" value="FAD_binding_8"/>
    <property type="match status" value="1"/>
</dbReference>
<comment type="similarity">
    <text evidence="2">Belongs to the ferric reductase (FRE) family.</text>
</comment>
<feature type="transmembrane region" description="Helical" evidence="17">
    <location>
        <begin position="345"/>
        <end position="367"/>
    </location>
</feature>
<evidence type="ECO:0000256" key="5">
    <source>
        <dbReference type="ARBA" id="ARBA00022475"/>
    </source>
</evidence>
<keyword evidence="8" id="KW-0274">FAD</keyword>
<dbReference type="InterPro" id="IPR013112">
    <property type="entry name" value="FAD-bd_8"/>
</dbReference>
<keyword evidence="6" id="KW-0285">Flavoprotein</keyword>
<feature type="transmembrane region" description="Helical" evidence="17">
    <location>
        <begin position="313"/>
        <end position="333"/>
    </location>
</feature>
<dbReference type="Gene3D" id="3.40.50.80">
    <property type="entry name" value="Nucleotide-binding domain of ferredoxin-NADP reductase (FNR) module"/>
    <property type="match status" value="1"/>
</dbReference>
<dbReference type="HOGENOM" id="CLU_010365_4_0_1"/>
<dbReference type="InterPro" id="IPR017938">
    <property type="entry name" value="Riboflavin_synthase-like_b-brl"/>
</dbReference>
<keyword evidence="10 17" id="KW-1133">Transmembrane helix</keyword>
<dbReference type="PROSITE" id="PS51384">
    <property type="entry name" value="FAD_FR"/>
    <property type="match status" value="1"/>
</dbReference>
<dbReference type="OrthoDB" id="4494341at2759"/>
<dbReference type="GO" id="GO:0015677">
    <property type="term" value="P:copper ion import"/>
    <property type="evidence" value="ECO:0007669"/>
    <property type="project" value="TreeGrafter"/>
</dbReference>
<evidence type="ECO:0000256" key="6">
    <source>
        <dbReference type="ARBA" id="ARBA00022630"/>
    </source>
</evidence>
<feature type="region of interest" description="Disordered" evidence="16">
    <location>
        <begin position="598"/>
        <end position="626"/>
    </location>
</feature>
<evidence type="ECO:0000259" key="19">
    <source>
        <dbReference type="PROSITE" id="PS51384"/>
    </source>
</evidence>
<name>C5MBT5_CANTT</name>
<dbReference type="KEGG" id="ctp:CTRG_03527"/>
<dbReference type="InterPro" id="IPR017927">
    <property type="entry name" value="FAD-bd_FR_type"/>
</dbReference>
<keyword evidence="9" id="KW-0249">Electron transport</keyword>
<gene>
    <name evidence="20" type="ORF">CTRG_03527</name>
</gene>
<protein>
    <recommendedName>
        <fullName evidence="3">ferric-chelate reductase (NADPH)</fullName>
        <ecNumber evidence="3">1.16.1.9</ecNumber>
    </recommendedName>
</protein>
<feature type="signal peptide" evidence="18">
    <location>
        <begin position="1"/>
        <end position="21"/>
    </location>
</feature>
<feature type="transmembrane region" description="Helical" evidence="17">
    <location>
        <begin position="374"/>
        <end position="392"/>
    </location>
</feature>
<dbReference type="PANTHER" id="PTHR32361:SF9">
    <property type="entry name" value="FERRIC REDUCTASE TRANSMEMBRANE COMPONENT 3-RELATED"/>
    <property type="match status" value="1"/>
</dbReference>
<evidence type="ECO:0000256" key="9">
    <source>
        <dbReference type="ARBA" id="ARBA00022982"/>
    </source>
</evidence>
<dbReference type="GO" id="GO:0006879">
    <property type="term" value="P:intracellular iron ion homeostasis"/>
    <property type="evidence" value="ECO:0007669"/>
    <property type="project" value="TreeGrafter"/>
</dbReference>
<dbReference type="GO" id="GO:0052851">
    <property type="term" value="F:ferric-chelate reductase (NADPH) activity"/>
    <property type="evidence" value="ECO:0007669"/>
    <property type="project" value="UniProtKB-EC"/>
</dbReference>
<evidence type="ECO:0000256" key="1">
    <source>
        <dbReference type="ARBA" id="ARBA00004651"/>
    </source>
</evidence>
<evidence type="ECO:0000256" key="10">
    <source>
        <dbReference type="ARBA" id="ARBA00022989"/>
    </source>
</evidence>
<evidence type="ECO:0000313" key="21">
    <source>
        <dbReference type="Proteomes" id="UP000002037"/>
    </source>
</evidence>
<reference evidence="20 21" key="1">
    <citation type="journal article" date="2009" name="Nature">
        <title>Evolution of pathogenicity and sexual reproduction in eight Candida genomes.</title>
        <authorList>
            <person name="Butler G."/>
            <person name="Rasmussen M.D."/>
            <person name="Lin M.F."/>
            <person name="Santos M.A."/>
            <person name="Sakthikumar S."/>
            <person name="Munro C.A."/>
            <person name="Rheinbay E."/>
            <person name="Grabherr M."/>
            <person name="Forche A."/>
            <person name="Reedy J.L."/>
            <person name="Agrafioti I."/>
            <person name="Arnaud M.B."/>
            <person name="Bates S."/>
            <person name="Brown A.J."/>
            <person name="Brunke S."/>
            <person name="Costanzo M.C."/>
            <person name="Fitzpatrick D.A."/>
            <person name="de Groot P.W."/>
            <person name="Harris D."/>
            <person name="Hoyer L.L."/>
            <person name="Hube B."/>
            <person name="Klis F.M."/>
            <person name="Kodira C."/>
            <person name="Lennard N."/>
            <person name="Logue M.E."/>
            <person name="Martin R."/>
            <person name="Neiman A.M."/>
            <person name="Nikolaou E."/>
            <person name="Quail M.A."/>
            <person name="Quinn J."/>
            <person name="Santos M.C."/>
            <person name="Schmitzberger F.F."/>
            <person name="Sherlock G."/>
            <person name="Shah P."/>
            <person name="Silverstein K.A."/>
            <person name="Skrzypek M.S."/>
            <person name="Soll D."/>
            <person name="Staggs R."/>
            <person name="Stansfield I."/>
            <person name="Stumpf M.P."/>
            <person name="Sudbery P.E."/>
            <person name="Srikantha T."/>
            <person name="Zeng Q."/>
            <person name="Berman J."/>
            <person name="Berriman M."/>
            <person name="Heitman J."/>
            <person name="Gow N.A."/>
            <person name="Lorenz M.C."/>
            <person name="Birren B.W."/>
            <person name="Kellis M."/>
            <person name="Cuomo C.A."/>
        </authorList>
    </citation>
    <scope>NUCLEOTIDE SEQUENCE [LARGE SCALE GENOMIC DNA]</scope>
    <source>
        <strain evidence="21">ATCC MYA-3404 / T1</strain>
    </source>
</reference>
<evidence type="ECO:0000313" key="20">
    <source>
        <dbReference type="EMBL" id="EER33102.1"/>
    </source>
</evidence>
<dbReference type="InterPro" id="IPR013121">
    <property type="entry name" value="Fe_red_NAD-bd_6"/>
</dbReference>
<feature type="transmembrane region" description="Helical" evidence="17">
    <location>
        <begin position="234"/>
        <end position="254"/>
    </location>
</feature>
<organism evidence="20 21">
    <name type="scientific">Candida tropicalis (strain ATCC MYA-3404 / T1)</name>
    <name type="common">Yeast</name>
    <dbReference type="NCBI Taxonomy" id="294747"/>
    <lineage>
        <taxon>Eukaryota</taxon>
        <taxon>Fungi</taxon>
        <taxon>Dikarya</taxon>
        <taxon>Ascomycota</taxon>
        <taxon>Saccharomycotina</taxon>
        <taxon>Pichiomycetes</taxon>
        <taxon>Debaryomycetaceae</taxon>
        <taxon>Candida/Lodderomyces clade</taxon>
        <taxon>Candida</taxon>
    </lineage>
</organism>
<proteinExistence type="inferred from homology"/>
<keyword evidence="12" id="KW-0406">Ion transport</keyword>
<dbReference type="InterPro" id="IPR013130">
    <property type="entry name" value="Fe3_Rdtase_TM_dom"/>
</dbReference>
<dbReference type="Pfam" id="PF08030">
    <property type="entry name" value="NAD_binding_6"/>
    <property type="match status" value="1"/>
</dbReference>
<evidence type="ECO:0000256" key="8">
    <source>
        <dbReference type="ARBA" id="ARBA00022827"/>
    </source>
</evidence>
<dbReference type="PANTHER" id="PTHR32361">
    <property type="entry name" value="FERRIC/CUPRIC REDUCTASE TRANSMEMBRANE COMPONENT"/>
    <property type="match status" value="1"/>
</dbReference>
<evidence type="ECO:0000256" key="2">
    <source>
        <dbReference type="ARBA" id="ARBA00006278"/>
    </source>
</evidence>
<dbReference type="GeneID" id="8297380"/>
<dbReference type="Proteomes" id="UP000002037">
    <property type="component" value="Unassembled WGS sequence"/>
</dbReference>
<keyword evidence="11" id="KW-0560">Oxidoreductase</keyword>
<keyword evidence="13 17" id="KW-0472">Membrane</keyword>
<evidence type="ECO:0000256" key="13">
    <source>
        <dbReference type="ARBA" id="ARBA00023136"/>
    </source>
</evidence>
<dbReference type="VEuPathDB" id="FungiDB:CTRG_03527"/>
<comment type="catalytic activity">
    <reaction evidence="15">
        <text>2 a Fe(II)-siderophore + NADP(+) + H(+) = 2 a Fe(III)-siderophore + NADPH</text>
        <dbReference type="Rhea" id="RHEA:28795"/>
        <dbReference type="Rhea" id="RHEA-COMP:11342"/>
        <dbReference type="Rhea" id="RHEA-COMP:11344"/>
        <dbReference type="ChEBI" id="CHEBI:15378"/>
        <dbReference type="ChEBI" id="CHEBI:29033"/>
        <dbReference type="ChEBI" id="CHEBI:29034"/>
        <dbReference type="ChEBI" id="CHEBI:57783"/>
        <dbReference type="ChEBI" id="CHEBI:58349"/>
        <dbReference type="EC" id="1.16.1.9"/>
    </reaction>
</comment>
<evidence type="ECO:0000256" key="3">
    <source>
        <dbReference type="ARBA" id="ARBA00012668"/>
    </source>
</evidence>
<evidence type="ECO:0000256" key="17">
    <source>
        <dbReference type="SAM" id="Phobius"/>
    </source>
</evidence>
<dbReference type="GO" id="GO:0005886">
    <property type="term" value="C:plasma membrane"/>
    <property type="evidence" value="ECO:0007669"/>
    <property type="project" value="UniProtKB-SubCell"/>
</dbReference>
<evidence type="ECO:0000256" key="16">
    <source>
        <dbReference type="SAM" id="MobiDB-lite"/>
    </source>
</evidence>
<evidence type="ECO:0000256" key="4">
    <source>
        <dbReference type="ARBA" id="ARBA00022448"/>
    </source>
</evidence>
<dbReference type="eggNOG" id="KOG0039">
    <property type="taxonomic scope" value="Eukaryota"/>
</dbReference>
<dbReference type="SUPFAM" id="SSF63380">
    <property type="entry name" value="Riboflavin synthase domain-like"/>
    <property type="match status" value="1"/>
</dbReference>
<evidence type="ECO:0000256" key="7">
    <source>
        <dbReference type="ARBA" id="ARBA00022692"/>
    </source>
</evidence>
<keyword evidence="5" id="KW-1003">Cell membrane</keyword>
<evidence type="ECO:0000256" key="15">
    <source>
        <dbReference type="ARBA" id="ARBA00048483"/>
    </source>
</evidence>
<feature type="domain" description="FAD-binding FR-type" evidence="19">
    <location>
        <begin position="408"/>
        <end position="526"/>
    </location>
</feature>
<evidence type="ECO:0000256" key="12">
    <source>
        <dbReference type="ARBA" id="ARBA00023065"/>
    </source>
</evidence>
<keyword evidence="14" id="KW-0325">Glycoprotein</keyword>
<dbReference type="GO" id="GO:0006826">
    <property type="term" value="P:iron ion transport"/>
    <property type="evidence" value="ECO:0007669"/>
    <property type="project" value="UniProtKB-ARBA"/>
</dbReference>